<dbReference type="PANTHER" id="PTHR32227">
    <property type="entry name" value="GLUCAN ENDO-1,3-BETA-GLUCOSIDASE BG1-RELATED-RELATED"/>
    <property type="match status" value="1"/>
</dbReference>
<protein>
    <recommendedName>
        <fullName evidence="3">glucan endo-1,3-beta-D-glucosidase</fullName>
        <ecNumber evidence="3">3.2.1.39</ecNumber>
    </recommendedName>
    <alternativeName>
        <fullName evidence="6">(1-&gt;3)-beta-glucan endohydrolase</fullName>
    </alternativeName>
    <alternativeName>
        <fullName evidence="7">Beta-1,3-endoglucanase</fullName>
    </alternativeName>
</protein>
<name>A0A6J1DLI3_MOMCH</name>
<keyword evidence="5" id="KW-0326">Glycosidase</keyword>
<evidence type="ECO:0000256" key="2">
    <source>
        <dbReference type="ARBA" id="ARBA00008773"/>
    </source>
</evidence>
<dbReference type="Gene3D" id="3.20.20.80">
    <property type="entry name" value="Glycosidases"/>
    <property type="match status" value="1"/>
</dbReference>
<dbReference type="SUPFAM" id="SSF51445">
    <property type="entry name" value="(Trans)glycosidases"/>
    <property type="match status" value="1"/>
</dbReference>
<evidence type="ECO:0000256" key="7">
    <source>
        <dbReference type="ARBA" id="ARBA00033417"/>
    </source>
</evidence>
<keyword evidence="4" id="KW-0378">Hydrolase</keyword>
<dbReference type="InterPro" id="IPR017853">
    <property type="entry name" value="GH"/>
</dbReference>
<sequence>MASSIFSKFCSVSLLLLGALISAGFRIFGLKSGNMAMALAIEEVDSMALLPFGSASGIDSFVRLPQCGGPRPTVAESVGVCYASSGSNLPSATEVVQLYKNNSIGKMRIYNPSEAILNALQGSNIEVVVGIPNTDLEHVVNLSSAANWVQRNIQAYISHVKFRYIAIGNDVHPSDSFAGYVLPAIRSIYGAISAANLQDQIKVSTVISISLLSNSSFPPSIGSFSSEARGFIEPIVSFLAENGSPLLANVYPYFTYTDIARTISLDYALFMQSPALAIRDGNFMYNSLFESMVDALYAALEKSGGNEVSIVISESGWPSSEGTAATIENAGTYYRNLINFVQSGTPRRPGRAIETYLFSMFDENLKPPEIEKHFGLFTPNKKPKYQLSFS</sequence>
<dbReference type="InterPro" id="IPR000490">
    <property type="entry name" value="Glyco_hydro_17"/>
</dbReference>
<evidence type="ECO:0000256" key="6">
    <source>
        <dbReference type="ARBA" id="ARBA00033335"/>
    </source>
</evidence>
<dbReference type="GO" id="GO:0005975">
    <property type="term" value="P:carbohydrate metabolic process"/>
    <property type="evidence" value="ECO:0007669"/>
    <property type="project" value="InterPro"/>
</dbReference>
<dbReference type="FunFam" id="3.20.20.80:FF:000010">
    <property type="entry name" value="glucan endo-1,3-beta-glucosidase, basic"/>
    <property type="match status" value="1"/>
</dbReference>
<reference evidence="10" key="1">
    <citation type="submission" date="2025-08" db="UniProtKB">
        <authorList>
            <consortium name="RefSeq"/>
        </authorList>
    </citation>
    <scope>IDENTIFICATION</scope>
    <source>
        <strain evidence="10">OHB3-1</strain>
    </source>
</reference>
<dbReference type="Proteomes" id="UP000504603">
    <property type="component" value="Unplaced"/>
</dbReference>
<evidence type="ECO:0000313" key="10">
    <source>
        <dbReference type="RefSeq" id="XP_022154372.1"/>
    </source>
</evidence>
<dbReference type="KEGG" id="mcha:111021653"/>
<evidence type="ECO:0000256" key="8">
    <source>
        <dbReference type="RuleBase" id="RU004335"/>
    </source>
</evidence>
<dbReference type="Pfam" id="PF00332">
    <property type="entry name" value="Glyco_hydro_17"/>
    <property type="match status" value="1"/>
</dbReference>
<dbReference type="RefSeq" id="XP_022154372.1">
    <property type="nucleotide sequence ID" value="XM_022298680.1"/>
</dbReference>
<dbReference type="GO" id="GO:0042973">
    <property type="term" value="F:glucan endo-1,3-beta-D-glucosidase activity"/>
    <property type="evidence" value="ECO:0007669"/>
    <property type="project" value="UniProtKB-EC"/>
</dbReference>
<evidence type="ECO:0000256" key="5">
    <source>
        <dbReference type="ARBA" id="ARBA00023295"/>
    </source>
</evidence>
<evidence type="ECO:0000313" key="9">
    <source>
        <dbReference type="Proteomes" id="UP000504603"/>
    </source>
</evidence>
<keyword evidence="9" id="KW-1185">Reference proteome</keyword>
<dbReference type="OrthoDB" id="941679at2759"/>
<dbReference type="AlphaFoldDB" id="A0A6J1DLI3"/>
<comment type="catalytic activity">
    <reaction evidence="1">
        <text>Hydrolysis of (1-&gt;3)-beta-D-glucosidic linkages in (1-&gt;3)-beta-D-glucans.</text>
        <dbReference type="EC" id="3.2.1.39"/>
    </reaction>
</comment>
<proteinExistence type="inferred from homology"/>
<evidence type="ECO:0000256" key="1">
    <source>
        <dbReference type="ARBA" id="ARBA00000382"/>
    </source>
</evidence>
<dbReference type="InterPro" id="IPR044965">
    <property type="entry name" value="Glyco_hydro_17_plant"/>
</dbReference>
<comment type="similarity">
    <text evidence="2 8">Belongs to the glycosyl hydrolase 17 family.</text>
</comment>
<evidence type="ECO:0000256" key="3">
    <source>
        <dbReference type="ARBA" id="ARBA00012780"/>
    </source>
</evidence>
<evidence type="ECO:0000256" key="4">
    <source>
        <dbReference type="ARBA" id="ARBA00022801"/>
    </source>
</evidence>
<gene>
    <name evidence="10" type="primary">LOC111021653</name>
</gene>
<dbReference type="EC" id="3.2.1.39" evidence="3"/>
<accession>A0A6J1DLI3</accession>
<organism evidence="9 10">
    <name type="scientific">Momordica charantia</name>
    <name type="common">Bitter gourd</name>
    <name type="synonym">Balsam pear</name>
    <dbReference type="NCBI Taxonomy" id="3673"/>
    <lineage>
        <taxon>Eukaryota</taxon>
        <taxon>Viridiplantae</taxon>
        <taxon>Streptophyta</taxon>
        <taxon>Embryophyta</taxon>
        <taxon>Tracheophyta</taxon>
        <taxon>Spermatophyta</taxon>
        <taxon>Magnoliopsida</taxon>
        <taxon>eudicotyledons</taxon>
        <taxon>Gunneridae</taxon>
        <taxon>Pentapetalae</taxon>
        <taxon>rosids</taxon>
        <taxon>fabids</taxon>
        <taxon>Cucurbitales</taxon>
        <taxon>Cucurbitaceae</taxon>
        <taxon>Momordiceae</taxon>
        <taxon>Momordica</taxon>
    </lineage>
</organism>
<dbReference type="GeneID" id="111021653"/>